<feature type="region of interest" description="Disordered" evidence="1">
    <location>
        <begin position="43"/>
        <end position="111"/>
    </location>
</feature>
<keyword evidence="4" id="KW-1185">Reference proteome</keyword>
<feature type="compositionally biased region" description="Polar residues" evidence="1">
    <location>
        <begin position="43"/>
        <end position="59"/>
    </location>
</feature>
<organism evidence="3 4">
    <name type="scientific">Spirosoma agri</name>
    <dbReference type="NCBI Taxonomy" id="1987381"/>
    <lineage>
        <taxon>Bacteria</taxon>
        <taxon>Pseudomonadati</taxon>
        <taxon>Bacteroidota</taxon>
        <taxon>Cytophagia</taxon>
        <taxon>Cytophagales</taxon>
        <taxon>Cytophagaceae</taxon>
        <taxon>Spirosoma</taxon>
    </lineage>
</organism>
<feature type="compositionally biased region" description="Polar residues" evidence="1">
    <location>
        <begin position="74"/>
        <end position="90"/>
    </location>
</feature>
<feature type="signal peptide" evidence="2">
    <location>
        <begin position="1"/>
        <end position="19"/>
    </location>
</feature>
<evidence type="ECO:0000313" key="4">
    <source>
        <dbReference type="Proteomes" id="UP000477386"/>
    </source>
</evidence>
<gene>
    <name evidence="3" type="ORF">GK091_07630</name>
</gene>
<dbReference type="Proteomes" id="UP000477386">
    <property type="component" value="Unassembled WGS sequence"/>
</dbReference>
<comment type="caution">
    <text evidence="3">The sequence shown here is derived from an EMBL/GenBank/DDBJ whole genome shotgun (WGS) entry which is preliminary data.</text>
</comment>
<feature type="region of interest" description="Disordered" evidence="1">
    <location>
        <begin position="313"/>
        <end position="334"/>
    </location>
</feature>
<evidence type="ECO:0000313" key="3">
    <source>
        <dbReference type="EMBL" id="NEU66748.1"/>
    </source>
</evidence>
<dbReference type="RefSeq" id="WP_164035990.1">
    <property type="nucleotide sequence ID" value="NZ_JAAGNZ010000001.1"/>
</dbReference>
<sequence length="532" mass="57374">MRRLSVLAFLILLSINGFGQTTKQAKPFIYSASSDWQNVSLKPTASNPVNAPATPTRTQSGVTSSAVSPPSVVQTNLPTGAPVPTTQPSVPNAPVSRSGRTSSSNSSTFRPAFTGDFATNRNGWKAGIKGDYQYQIGLGRYSIRKRSNSTQQVAFSYVPLPTNINLNTADQFTIKIDVLADSGRVPNGGLLFGVKDSLNYNAFIINSEGDVAITQVVNGIAAGAYMPGDFFKPGIPVDRNRNRLTIRRKGYGLYFYVNEQEIRSSPYPFKTLAGNGIGMISSAYWTAFQKLSVTLGASGTDILPTYTSSARLPATPANVPTKTPEPTGSPSSVAEVPDVINTAPASFSESFANNQNRWLVGQKNGYEFTMSPGNYYIRKTALSTGNPAQSFIALPEALDLNKAKSFTITVDMVVPPGVQPDAGLLIGVKNSTTFCQFRLIGTDRVSIKSITNGNTFANYMPGKPTPPQVTVNRERNTLTVKKELNQLHFYINGKEVEDSPHVFRPFKGNGVGFVTASPTVKFQNLTVLTESE</sequence>
<proteinExistence type="predicted"/>
<protein>
    <recommendedName>
        <fullName evidence="5">DUF1080 domain-containing protein</fullName>
    </recommendedName>
</protein>
<dbReference type="Gene3D" id="2.60.120.560">
    <property type="entry name" value="Exo-inulinase, domain 1"/>
    <property type="match status" value="2"/>
</dbReference>
<evidence type="ECO:0000256" key="2">
    <source>
        <dbReference type="SAM" id="SignalP"/>
    </source>
</evidence>
<dbReference type="AlphaFoldDB" id="A0A6M0IF25"/>
<feature type="compositionally biased region" description="Low complexity" evidence="1">
    <location>
        <begin position="96"/>
        <end position="108"/>
    </location>
</feature>
<evidence type="ECO:0008006" key="5">
    <source>
        <dbReference type="Google" id="ProtNLM"/>
    </source>
</evidence>
<dbReference type="EMBL" id="JAAGNZ010000001">
    <property type="protein sequence ID" value="NEU66748.1"/>
    <property type="molecule type" value="Genomic_DNA"/>
</dbReference>
<keyword evidence="2" id="KW-0732">Signal</keyword>
<feature type="chain" id="PRO_5026743727" description="DUF1080 domain-containing protein" evidence="2">
    <location>
        <begin position="20"/>
        <end position="532"/>
    </location>
</feature>
<feature type="compositionally biased region" description="Polar residues" evidence="1">
    <location>
        <begin position="318"/>
        <end position="332"/>
    </location>
</feature>
<reference evidence="3 4" key="1">
    <citation type="submission" date="2020-02" db="EMBL/GenBank/DDBJ databases">
        <title>Draft genome sequence of two Spirosoma agri KCTC 52727 and Spirosoma terrae KCTC 52035.</title>
        <authorList>
            <person name="Rojas J."/>
            <person name="Ambika Manirajan B."/>
            <person name="Ratering S."/>
            <person name="Suarez C."/>
            <person name="Schnell S."/>
        </authorList>
    </citation>
    <scope>NUCLEOTIDE SEQUENCE [LARGE SCALE GENOMIC DNA]</scope>
    <source>
        <strain evidence="3 4">KCTC 52727</strain>
    </source>
</reference>
<accession>A0A6M0IF25</accession>
<feature type="compositionally biased region" description="Low complexity" evidence="1">
    <location>
        <begin position="60"/>
        <end position="73"/>
    </location>
</feature>
<evidence type="ECO:0000256" key="1">
    <source>
        <dbReference type="SAM" id="MobiDB-lite"/>
    </source>
</evidence>
<name>A0A6M0IF25_9BACT</name>